<dbReference type="HAMAP" id="MF_00929">
    <property type="entry name" value="Cellobiose_2_epim"/>
    <property type="match status" value="1"/>
</dbReference>
<evidence type="ECO:0000313" key="6">
    <source>
        <dbReference type="Proteomes" id="UP000184368"/>
    </source>
</evidence>
<dbReference type="GO" id="GO:0005975">
    <property type="term" value="P:carbohydrate metabolic process"/>
    <property type="evidence" value="ECO:0007669"/>
    <property type="project" value="InterPro"/>
</dbReference>
<dbReference type="SUPFAM" id="SSF48208">
    <property type="entry name" value="Six-hairpin glycosidases"/>
    <property type="match status" value="1"/>
</dbReference>
<protein>
    <recommendedName>
        <fullName evidence="4">Cellobiose 2-epimerase</fullName>
        <shortName evidence="4">CE</shortName>
        <ecNumber evidence="4">5.1.3.11</ecNumber>
    </recommendedName>
</protein>
<gene>
    <name evidence="5" type="ORF">SAMN05444008_10911</name>
</gene>
<reference evidence="5 6" key="1">
    <citation type="submission" date="2016-11" db="EMBL/GenBank/DDBJ databases">
        <authorList>
            <person name="Jaros S."/>
            <person name="Januszkiewicz K."/>
            <person name="Wedrychowicz H."/>
        </authorList>
    </citation>
    <scope>NUCLEOTIDE SEQUENCE [LARGE SCALE GENOMIC DNA]</scope>
    <source>
        <strain evidence="5 6">DSM 26897</strain>
    </source>
</reference>
<dbReference type="RefSeq" id="WP_073043656.1">
    <property type="nucleotide sequence ID" value="NZ_FQUO01000009.1"/>
</dbReference>
<organism evidence="5 6">
    <name type="scientific">Cnuella takakiae</name>
    <dbReference type="NCBI Taxonomy" id="1302690"/>
    <lineage>
        <taxon>Bacteria</taxon>
        <taxon>Pseudomonadati</taxon>
        <taxon>Bacteroidota</taxon>
        <taxon>Chitinophagia</taxon>
        <taxon>Chitinophagales</taxon>
        <taxon>Chitinophagaceae</taxon>
        <taxon>Cnuella</taxon>
    </lineage>
</organism>
<dbReference type="Proteomes" id="UP000184368">
    <property type="component" value="Unassembled WGS sequence"/>
</dbReference>
<dbReference type="STRING" id="1302690.BUE76_07540"/>
<evidence type="ECO:0000313" key="5">
    <source>
        <dbReference type="EMBL" id="SHF52582.1"/>
    </source>
</evidence>
<evidence type="ECO:0000256" key="1">
    <source>
        <dbReference type="ARBA" id="ARBA00001470"/>
    </source>
</evidence>
<sequence length="408" mass="46783">MDQELAASLMQYHGELASELEAILQFWMQHCVDERKGGFIGKLGHDNTIDPEAPKGAVLNCRILRTFAAAARQSGNHAYRSIADRAFAYLDRHFVDPEFGGVYWTVTADGKPLDTKKQIYALAFAVYAFSEYYKLTGEDRARQLAIGQYRAIEQYSFDAQYGGYLEALDRKWQPLADLRLSEKDANEKKSMNTHLHVLEGYTNLYRVWPDAGLRKQIIALIRIFLDHIMHPQTHHLVLFFSEQWQSRSSAVSFGHDIEAAWLVQEAAETVGEEALLAEVRHRCLLVADAAALGLDGDGGLWYEKNGAHWVREKHWWPQAEAMVGFFNAWQESGHIVHLQRSLAVWAFVKAHILDREKGEWAWGVRQDYSLMDSEDKAGLWKCPYHNGRACLELMQRIGKIDHLNHQHY</sequence>
<comment type="catalytic activity">
    <reaction evidence="1 4">
        <text>D-cellobiose = beta-D-glucosyl-(1-&gt;4)-D-mannopyranose</text>
        <dbReference type="Rhea" id="RHEA:23384"/>
        <dbReference type="ChEBI" id="CHEBI:17057"/>
        <dbReference type="ChEBI" id="CHEBI:47931"/>
        <dbReference type="EC" id="5.1.3.11"/>
    </reaction>
</comment>
<dbReference type="Gene3D" id="1.50.10.10">
    <property type="match status" value="1"/>
</dbReference>
<dbReference type="InterPro" id="IPR028584">
    <property type="entry name" value="Cellobiose_2_epim"/>
</dbReference>
<dbReference type="AlphaFoldDB" id="A0A1M5CDS8"/>
<dbReference type="InterPro" id="IPR012341">
    <property type="entry name" value="6hp_glycosidase-like_sf"/>
</dbReference>
<name>A0A1M5CDS8_9BACT</name>
<keyword evidence="6" id="KW-1185">Reference proteome</keyword>
<comment type="similarity">
    <text evidence="2">Belongs to the N-acylglucosamine 2-epimerase family.</text>
</comment>
<evidence type="ECO:0000256" key="3">
    <source>
        <dbReference type="ARBA" id="ARBA00023235"/>
    </source>
</evidence>
<dbReference type="PANTHER" id="PTHR15108">
    <property type="entry name" value="N-ACYLGLUCOSAMINE-2-EPIMERASE"/>
    <property type="match status" value="1"/>
</dbReference>
<evidence type="ECO:0000256" key="4">
    <source>
        <dbReference type="HAMAP-Rule" id="MF_00929"/>
    </source>
</evidence>
<proteinExistence type="inferred from homology"/>
<dbReference type="EMBL" id="FQUO01000009">
    <property type="protein sequence ID" value="SHF52582.1"/>
    <property type="molecule type" value="Genomic_DNA"/>
</dbReference>
<dbReference type="InterPro" id="IPR010819">
    <property type="entry name" value="AGE/CE"/>
</dbReference>
<dbReference type="EC" id="5.1.3.11" evidence="4"/>
<dbReference type="Pfam" id="PF07221">
    <property type="entry name" value="GlcNAc_2-epim"/>
    <property type="match status" value="1"/>
</dbReference>
<keyword evidence="3 4" id="KW-0413">Isomerase</keyword>
<comment type="function">
    <text evidence="4">Catalyzes the reversible epimerization of cellobiose to 4-O-beta-D-glucopyranosyl-D-mannose (Glc-Man).</text>
</comment>
<dbReference type="GO" id="GO:0047736">
    <property type="term" value="F:cellobiose epimerase activity"/>
    <property type="evidence" value="ECO:0007669"/>
    <property type="project" value="UniProtKB-UniRule"/>
</dbReference>
<dbReference type="InterPro" id="IPR008928">
    <property type="entry name" value="6-hairpin_glycosidase_sf"/>
</dbReference>
<accession>A0A1M5CDS8</accession>
<comment type="similarity">
    <text evidence="4">Belongs to the cellobiose 2-epimerase family.</text>
</comment>
<evidence type="ECO:0000256" key="2">
    <source>
        <dbReference type="ARBA" id="ARBA00008558"/>
    </source>
</evidence>
<dbReference type="OrthoDB" id="5141876at2"/>